<reference evidence="1" key="1">
    <citation type="submission" date="2016-10" db="EMBL/GenBank/DDBJ databases">
        <title>Sequence of Gallionella enrichment culture.</title>
        <authorList>
            <person name="Poehlein A."/>
            <person name="Muehling M."/>
            <person name="Daniel R."/>
        </authorList>
    </citation>
    <scope>NUCLEOTIDE SEQUENCE</scope>
</reference>
<name>A0A1J5P7Z8_9ZZZZ</name>
<dbReference type="EMBL" id="MLJW01006302">
    <property type="protein sequence ID" value="OIQ66872.1"/>
    <property type="molecule type" value="Genomic_DNA"/>
</dbReference>
<accession>A0A1J5P7Z8</accession>
<dbReference type="AlphaFoldDB" id="A0A1J5P7Z8"/>
<evidence type="ECO:0000313" key="1">
    <source>
        <dbReference type="EMBL" id="OIQ66872.1"/>
    </source>
</evidence>
<proteinExistence type="predicted"/>
<gene>
    <name evidence="1" type="ORF">GALL_515550</name>
</gene>
<sequence>MAVKKLVYGLTLALAMAGMAQAEVVHKVGKVTWHPAGYVGKDVAMVGYVLVSKPDYILFSDEAKGAVSRHDLPVTGAGIDTMKHGLKYLLHGRFVKGQTFANGSPYHLELSALPAVK</sequence>
<protein>
    <submittedName>
        <fullName evidence="1">Uncharacterized protein</fullName>
    </submittedName>
</protein>
<comment type="caution">
    <text evidence="1">The sequence shown here is derived from an EMBL/GenBank/DDBJ whole genome shotgun (WGS) entry which is preliminary data.</text>
</comment>
<organism evidence="1">
    <name type="scientific">mine drainage metagenome</name>
    <dbReference type="NCBI Taxonomy" id="410659"/>
    <lineage>
        <taxon>unclassified sequences</taxon>
        <taxon>metagenomes</taxon>
        <taxon>ecological metagenomes</taxon>
    </lineage>
</organism>